<evidence type="ECO:0000256" key="1">
    <source>
        <dbReference type="SAM" id="MobiDB-lite"/>
    </source>
</evidence>
<comment type="caution">
    <text evidence="3">The sequence shown here is derived from an EMBL/GenBank/DDBJ whole genome shotgun (WGS) entry which is preliminary data.</text>
</comment>
<proteinExistence type="predicted"/>
<dbReference type="Proteomes" id="UP001152622">
    <property type="component" value="Chromosome 21"/>
</dbReference>
<sequence length="104" mass="10959">MLCRDILLLCSLAVLLVKADLDKDGGAQAMSTDQDSTSDEVPTESMNSISSDQPNDASSMSTEADHGDGHQPGNDVNGSSDVTKNSIEDQDDESPDSDEGVKQK</sequence>
<evidence type="ECO:0000256" key="2">
    <source>
        <dbReference type="SAM" id="SignalP"/>
    </source>
</evidence>
<organism evidence="3 4">
    <name type="scientific">Synaphobranchus kaupii</name>
    <name type="common">Kaup's arrowtooth eel</name>
    <dbReference type="NCBI Taxonomy" id="118154"/>
    <lineage>
        <taxon>Eukaryota</taxon>
        <taxon>Metazoa</taxon>
        <taxon>Chordata</taxon>
        <taxon>Craniata</taxon>
        <taxon>Vertebrata</taxon>
        <taxon>Euteleostomi</taxon>
        <taxon>Actinopterygii</taxon>
        <taxon>Neopterygii</taxon>
        <taxon>Teleostei</taxon>
        <taxon>Anguilliformes</taxon>
        <taxon>Synaphobranchidae</taxon>
        <taxon>Synaphobranchus</taxon>
    </lineage>
</organism>
<keyword evidence="2" id="KW-0732">Signal</keyword>
<gene>
    <name evidence="3" type="ORF">SKAU_G00397480</name>
</gene>
<feature type="chain" id="PRO_5040491859" evidence="2">
    <location>
        <begin position="20"/>
        <end position="104"/>
    </location>
</feature>
<protein>
    <submittedName>
        <fullName evidence="3">Uncharacterized protein</fullName>
    </submittedName>
</protein>
<keyword evidence="4" id="KW-1185">Reference proteome</keyword>
<accession>A0A9Q1IC00</accession>
<dbReference type="AlphaFoldDB" id="A0A9Q1IC00"/>
<dbReference type="EMBL" id="JAINUF010000021">
    <property type="protein sequence ID" value="KAJ8334109.1"/>
    <property type="molecule type" value="Genomic_DNA"/>
</dbReference>
<feature type="compositionally biased region" description="Acidic residues" evidence="1">
    <location>
        <begin position="88"/>
        <end position="98"/>
    </location>
</feature>
<feature type="compositionally biased region" description="Polar residues" evidence="1">
    <location>
        <begin position="74"/>
        <end position="85"/>
    </location>
</feature>
<feature type="compositionally biased region" description="Polar residues" evidence="1">
    <location>
        <begin position="44"/>
        <end position="62"/>
    </location>
</feature>
<reference evidence="3" key="1">
    <citation type="journal article" date="2023" name="Science">
        <title>Genome structures resolve the early diversification of teleost fishes.</title>
        <authorList>
            <person name="Parey E."/>
            <person name="Louis A."/>
            <person name="Montfort J."/>
            <person name="Bouchez O."/>
            <person name="Roques C."/>
            <person name="Iampietro C."/>
            <person name="Lluch J."/>
            <person name="Castinel A."/>
            <person name="Donnadieu C."/>
            <person name="Desvignes T."/>
            <person name="Floi Bucao C."/>
            <person name="Jouanno E."/>
            <person name="Wen M."/>
            <person name="Mejri S."/>
            <person name="Dirks R."/>
            <person name="Jansen H."/>
            <person name="Henkel C."/>
            <person name="Chen W.J."/>
            <person name="Zahm M."/>
            <person name="Cabau C."/>
            <person name="Klopp C."/>
            <person name="Thompson A.W."/>
            <person name="Robinson-Rechavi M."/>
            <person name="Braasch I."/>
            <person name="Lecointre G."/>
            <person name="Bobe J."/>
            <person name="Postlethwait J.H."/>
            <person name="Berthelot C."/>
            <person name="Roest Crollius H."/>
            <person name="Guiguen Y."/>
        </authorList>
    </citation>
    <scope>NUCLEOTIDE SEQUENCE</scope>
    <source>
        <strain evidence="3">WJC10195</strain>
    </source>
</reference>
<evidence type="ECO:0000313" key="3">
    <source>
        <dbReference type="EMBL" id="KAJ8334109.1"/>
    </source>
</evidence>
<feature type="signal peptide" evidence="2">
    <location>
        <begin position="1"/>
        <end position="19"/>
    </location>
</feature>
<feature type="region of interest" description="Disordered" evidence="1">
    <location>
        <begin position="24"/>
        <end position="104"/>
    </location>
</feature>
<dbReference type="OrthoDB" id="8947122at2759"/>
<name>A0A9Q1IC00_SYNKA</name>
<evidence type="ECO:0000313" key="4">
    <source>
        <dbReference type="Proteomes" id="UP001152622"/>
    </source>
</evidence>